<dbReference type="KEGG" id="pfer:IRI77_13685"/>
<keyword evidence="7 11" id="KW-0067">ATP-binding</keyword>
<keyword evidence="8" id="KW-1278">Translocase</keyword>
<keyword evidence="12" id="KW-1185">Reference proteome</keyword>
<comment type="subcellular location">
    <subcellularLocation>
        <location evidence="1">Cell membrane</location>
    </subcellularLocation>
</comment>
<evidence type="ECO:0000313" key="12">
    <source>
        <dbReference type="Proteomes" id="UP000593892"/>
    </source>
</evidence>
<evidence type="ECO:0000313" key="11">
    <source>
        <dbReference type="EMBL" id="QOY90951.1"/>
    </source>
</evidence>
<dbReference type="Pfam" id="PF00005">
    <property type="entry name" value="ABC_tran"/>
    <property type="match status" value="1"/>
</dbReference>
<dbReference type="InterPro" id="IPR003593">
    <property type="entry name" value="AAA+_ATPase"/>
</dbReference>
<comment type="similarity">
    <text evidence="2">Belongs to the ABC transporter superfamily.</text>
</comment>
<dbReference type="PANTHER" id="PTHR42711">
    <property type="entry name" value="ABC TRANSPORTER ATP-BINDING PROTEIN"/>
    <property type="match status" value="1"/>
</dbReference>
<dbReference type="SUPFAM" id="SSF52540">
    <property type="entry name" value="P-loop containing nucleoside triphosphate hydrolases"/>
    <property type="match status" value="1"/>
</dbReference>
<dbReference type="Proteomes" id="UP000593892">
    <property type="component" value="Chromosome"/>
</dbReference>
<dbReference type="PROSITE" id="PS00211">
    <property type="entry name" value="ABC_TRANSPORTER_1"/>
    <property type="match status" value="1"/>
</dbReference>
<keyword evidence="6" id="KW-0547">Nucleotide-binding</keyword>
<feature type="domain" description="ABC transporter" evidence="10">
    <location>
        <begin position="7"/>
        <end position="232"/>
    </location>
</feature>
<dbReference type="AlphaFoldDB" id="A0A7S7SNW1"/>
<keyword evidence="4" id="KW-0536">Nodulation</keyword>
<organism evidence="11 12">
    <name type="scientific">Paludibaculum fermentans</name>
    <dbReference type="NCBI Taxonomy" id="1473598"/>
    <lineage>
        <taxon>Bacteria</taxon>
        <taxon>Pseudomonadati</taxon>
        <taxon>Acidobacteriota</taxon>
        <taxon>Terriglobia</taxon>
        <taxon>Bryobacterales</taxon>
        <taxon>Bryobacteraceae</taxon>
        <taxon>Paludibaculum</taxon>
    </lineage>
</organism>
<evidence type="ECO:0000256" key="2">
    <source>
        <dbReference type="ARBA" id="ARBA00005417"/>
    </source>
</evidence>
<evidence type="ECO:0000259" key="10">
    <source>
        <dbReference type="PROSITE" id="PS50893"/>
    </source>
</evidence>
<keyword evidence="9" id="KW-0472">Membrane</keyword>
<evidence type="ECO:0000256" key="5">
    <source>
        <dbReference type="ARBA" id="ARBA00022475"/>
    </source>
</evidence>
<proteinExistence type="inferred from homology"/>
<dbReference type="InterPro" id="IPR050763">
    <property type="entry name" value="ABC_transporter_ATP-binding"/>
</dbReference>
<dbReference type="EMBL" id="CP063849">
    <property type="protein sequence ID" value="QOY90951.1"/>
    <property type="molecule type" value="Genomic_DNA"/>
</dbReference>
<dbReference type="SMART" id="SM00382">
    <property type="entry name" value="AAA"/>
    <property type="match status" value="1"/>
</dbReference>
<gene>
    <name evidence="11" type="ORF">IRI77_13685</name>
</gene>
<name>A0A7S7SNW1_PALFE</name>
<evidence type="ECO:0000256" key="3">
    <source>
        <dbReference type="ARBA" id="ARBA00022448"/>
    </source>
</evidence>
<dbReference type="FunFam" id="3.40.50.300:FF:000589">
    <property type="entry name" value="ABC transporter, ATP-binding subunit"/>
    <property type="match status" value="1"/>
</dbReference>
<dbReference type="PROSITE" id="PS50893">
    <property type="entry name" value="ABC_TRANSPORTER_2"/>
    <property type="match status" value="1"/>
</dbReference>
<evidence type="ECO:0000256" key="1">
    <source>
        <dbReference type="ARBA" id="ARBA00004236"/>
    </source>
</evidence>
<evidence type="ECO:0000256" key="7">
    <source>
        <dbReference type="ARBA" id="ARBA00022840"/>
    </source>
</evidence>
<keyword evidence="5" id="KW-1003">Cell membrane</keyword>
<dbReference type="RefSeq" id="WP_194452608.1">
    <property type="nucleotide sequence ID" value="NZ_CP063849.1"/>
</dbReference>
<reference evidence="11 12" key="1">
    <citation type="submission" date="2020-10" db="EMBL/GenBank/DDBJ databases">
        <title>Complete genome sequence of Paludibaculum fermentans P105T, a facultatively anaerobic acidobacterium capable of dissimilatory Fe(III) reduction.</title>
        <authorList>
            <person name="Dedysh S.N."/>
            <person name="Beletsky A.V."/>
            <person name="Kulichevskaya I.S."/>
            <person name="Mardanov A.V."/>
            <person name="Ravin N.V."/>
        </authorList>
    </citation>
    <scope>NUCLEOTIDE SEQUENCE [LARGE SCALE GENOMIC DNA]</scope>
    <source>
        <strain evidence="11 12">P105</strain>
    </source>
</reference>
<dbReference type="GO" id="GO:0016887">
    <property type="term" value="F:ATP hydrolysis activity"/>
    <property type="evidence" value="ECO:0007669"/>
    <property type="project" value="InterPro"/>
</dbReference>
<accession>A0A7S7SNW1</accession>
<dbReference type="GO" id="GO:0005524">
    <property type="term" value="F:ATP binding"/>
    <property type="evidence" value="ECO:0007669"/>
    <property type="project" value="UniProtKB-KW"/>
</dbReference>
<dbReference type="InterPro" id="IPR027417">
    <property type="entry name" value="P-loop_NTPase"/>
</dbReference>
<sequence length="309" mass="34392">MPTQPAIRVTGLHKSYGDFEAVRGIDFEVAQGEVFGLLGPNGAGKTTTVEILEGLRSRTSGEVSVLGFDPANDTMAVKDRIGVSLQATNLPEKMKVLEAVELFAAFYSRATDITNLLKRLQLWEKRGAFYSTLSGGQKQRLALALAMINEPQVVFLDEPTTGLDPQVRLEIHSLIEELRDQKRTILLTTHYIEEAERLCHRVAIVDEGKVIAIGTPRELQQKILGHSRVEICTLSPMPLDLPKDWPEEFPIHFTDDRKKLTVPAPKPARAVVDLVKWLDAAGAELDDLHIKRPTLEDVFIELTGKSLRD</sequence>
<evidence type="ECO:0000256" key="8">
    <source>
        <dbReference type="ARBA" id="ARBA00022967"/>
    </source>
</evidence>
<dbReference type="Gene3D" id="3.40.50.300">
    <property type="entry name" value="P-loop containing nucleotide triphosphate hydrolases"/>
    <property type="match status" value="1"/>
</dbReference>
<dbReference type="InterPro" id="IPR003439">
    <property type="entry name" value="ABC_transporter-like_ATP-bd"/>
</dbReference>
<dbReference type="PANTHER" id="PTHR42711:SF5">
    <property type="entry name" value="ABC TRANSPORTER ATP-BINDING PROTEIN NATA"/>
    <property type="match status" value="1"/>
</dbReference>
<protein>
    <submittedName>
        <fullName evidence="11">ABC transporter ATP-binding protein</fullName>
    </submittedName>
</protein>
<evidence type="ECO:0000256" key="6">
    <source>
        <dbReference type="ARBA" id="ARBA00022741"/>
    </source>
</evidence>
<dbReference type="GO" id="GO:0005886">
    <property type="term" value="C:plasma membrane"/>
    <property type="evidence" value="ECO:0007669"/>
    <property type="project" value="UniProtKB-SubCell"/>
</dbReference>
<dbReference type="InterPro" id="IPR017871">
    <property type="entry name" value="ABC_transporter-like_CS"/>
</dbReference>
<evidence type="ECO:0000256" key="4">
    <source>
        <dbReference type="ARBA" id="ARBA00022458"/>
    </source>
</evidence>
<keyword evidence="3" id="KW-0813">Transport</keyword>
<evidence type="ECO:0000256" key="9">
    <source>
        <dbReference type="ARBA" id="ARBA00023136"/>
    </source>
</evidence>